<evidence type="ECO:0000313" key="3">
    <source>
        <dbReference type="Proteomes" id="UP001497516"/>
    </source>
</evidence>
<accession>A0AAV2CYA8</accession>
<dbReference type="PANTHER" id="PTHR33710">
    <property type="entry name" value="BNAC02G09200D PROTEIN"/>
    <property type="match status" value="1"/>
</dbReference>
<evidence type="ECO:0000259" key="1">
    <source>
        <dbReference type="Pfam" id="PF03372"/>
    </source>
</evidence>
<keyword evidence="3" id="KW-1185">Reference proteome</keyword>
<dbReference type="AlphaFoldDB" id="A0AAV2CYA8"/>
<gene>
    <name evidence="2" type="ORF">LTRI10_LOCUS8776</name>
</gene>
<dbReference type="InterPro" id="IPR005135">
    <property type="entry name" value="Endo/exonuclease/phosphatase"/>
</dbReference>
<reference evidence="2 3" key="1">
    <citation type="submission" date="2024-04" db="EMBL/GenBank/DDBJ databases">
        <authorList>
            <person name="Fracassetti M."/>
        </authorList>
    </citation>
    <scope>NUCLEOTIDE SEQUENCE [LARGE SCALE GENOMIC DNA]</scope>
</reference>
<dbReference type="InterPro" id="IPR036691">
    <property type="entry name" value="Endo/exonu/phosph_ase_sf"/>
</dbReference>
<evidence type="ECO:0000313" key="2">
    <source>
        <dbReference type="EMBL" id="CAL1361398.1"/>
    </source>
</evidence>
<feature type="domain" description="Endonuclease/exonuclease/phosphatase" evidence="1">
    <location>
        <begin position="25"/>
        <end position="189"/>
    </location>
</feature>
<proteinExistence type="predicted"/>
<dbReference type="Gene3D" id="3.60.10.10">
    <property type="entry name" value="Endonuclease/exonuclease/phosphatase"/>
    <property type="match status" value="1"/>
</dbReference>
<dbReference type="Proteomes" id="UP001497516">
    <property type="component" value="Chromosome 10"/>
</dbReference>
<dbReference type="Pfam" id="PF03372">
    <property type="entry name" value="Exo_endo_phos"/>
    <property type="match status" value="1"/>
</dbReference>
<dbReference type="PANTHER" id="PTHR33710:SF71">
    <property type="entry name" value="ENDONUCLEASE_EXONUCLEASE_PHOSPHATASE DOMAIN-CONTAINING PROTEIN"/>
    <property type="match status" value="1"/>
</dbReference>
<dbReference type="GO" id="GO:0003824">
    <property type="term" value="F:catalytic activity"/>
    <property type="evidence" value="ECO:0007669"/>
    <property type="project" value="InterPro"/>
</dbReference>
<name>A0AAV2CYA8_9ROSI</name>
<dbReference type="SUPFAM" id="SSF56219">
    <property type="entry name" value="DNase I-like"/>
    <property type="match status" value="1"/>
</dbReference>
<sequence length="449" mass="52460">METRKEDAFMERRRRMMKFDHAEYVGPEREGSGLALWWKDDVNVCVLESCKSFVDTRISKEGISFFCTFVHAPTTSVERRQLWDRLTALRAIQGERWLVVGDLNVAISAFEKQGRCPLRNENVVPFKYFMARNALVDLGFSGQVFTWSNKQQGTELIRERLDRAICSTTWRTTFESATVYHEDFVESDHCPIRVDLNPIGQSHCIPFRFGKRWRESEECCRIILDRWQRGGNINNKLFDCQKELQIWARTDRRRKLQRERDIRVRLQSLQGASDSPDKVLEERNLLRELESIWTSEDCFWAQRSRISWLQEGDQNSGFFHASTIKRKNRNGITKLIGADGIWIDNAQDLKIHASDYYQNLFTSKDSHFDPRILEGFPRLVTEEYNTGLCAPVDKTEIRRQSSNWEQTRLQDQMASQDFSSGSTGIQLRIPSAMRSPVFFSHGSNARELE</sequence>
<organism evidence="2 3">
    <name type="scientific">Linum trigynum</name>
    <dbReference type="NCBI Taxonomy" id="586398"/>
    <lineage>
        <taxon>Eukaryota</taxon>
        <taxon>Viridiplantae</taxon>
        <taxon>Streptophyta</taxon>
        <taxon>Embryophyta</taxon>
        <taxon>Tracheophyta</taxon>
        <taxon>Spermatophyta</taxon>
        <taxon>Magnoliopsida</taxon>
        <taxon>eudicotyledons</taxon>
        <taxon>Gunneridae</taxon>
        <taxon>Pentapetalae</taxon>
        <taxon>rosids</taxon>
        <taxon>fabids</taxon>
        <taxon>Malpighiales</taxon>
        <taxon>Linaceae</taxon>
        <taxon>Linum</taxon>
    </lineage>
</organism>
<dbReference type="EMBL" id="OZ034814">
    <property type="protein sequence ID" value="CAL1361398.1"/>
    <property type="molecule type" value="Genomic_DNA"/>
</dbReference>
<protein>
    <recommendedName>
        <fullName evidence="1">Endonuclease/exonuclease/phosphatase domain-containing protein</fullName>
    </recommendedName>
</protein>